<protein>
    <submittedName>
        <fullName evidence="1">Uncharacterized protein</fullName>
    </submittedName>
</protein>
<reference evidence="1 2" key="1">
    <citation type="submission" date="2019-06" db="EMBL/GenBank/DDBJ databases">
        <title>Draft genomes of female and male turbot (Scophthalmus maximus).</title>
        <authorList>
            <person name="Xu H."/>
            <person name="Xu X.-W."/>
            <person name="Shao C."/>
            <person name="Chen S."/>
        </authorList>
    </citation>
    <scope>NUCLEOTIDE SEQUENCE [LARGE SCALE GENOMIC DNA]</scope>
    <source>
        <strain evidence="1">Ysfricsl-2016a</strain>
        <tissue evidence="1">Blood</tissue>
    </source>
</reference>
<name>A0A6A4RKL9_SCOMX</name>
<gene>
    <name evidence="1" type="ORF">F2P81_025354</name>
</gene>
<dbReference type="AlphaFoldDB" id="A0A6A4RKL9"/>
<proteinExistence type="predicted"/>
<evidence type="ECO:0000313" key="2">
    <source>
        <dbReference type="Proteomes" id="UP000438429"/>
    </source>
</evidence>
<organism evidence="1 2">
    <name type="scientific">Scophthalmus maximus</name>
    <name type="common">Turbot</name>
    <name type="synonym">Psetta maxima</name>
    <dbReference type="NCBI Taxonomy" id="52904"/>
    <lineage>
        <taxon>Eukaryota</taxon>
        <taxon>Metazoa</taxon>
        <taxon>Chordata</taxon>
        <taxon>Craniata</taxon>
        <taxon>Vertebrata</taxon>
        <taxon>Euteleostomi</taxon>
        <taxon>Actinopterygii</taxon>
        <taxon>Neopterygii</taxon>
        <taxon>Teleostei</taxon>
        <taxon>Neoteleostei</taxon>
        <taxon>Acanthomorphata</taxon>
        <taxon>Carangaria</taxon>
        <taxon>Pleuronectiformes</taxon>
        <taxon>Pleuronectoidei</taxon>
        <taxon>Scophthalmidae</taxon>
        <taxon>Scophthalmus</taxon>
    </lineage>
</organism>
<accession>A0A6A4RKL9</accession>
<dbReference type="Proteomes" id="UP000438429">
    <property type="component" value="Unassembled WGS sequence"/>
</dbReference>
<evidence type="ECO:0000313" key="1">
    <source>
        <dbReference type="EMBL" id="KAF0022403.1"/>
    </source>
</evidence>
<comment type="caution">
    <text evidence="1">The sequence shown here is derived from an EMBL/GenBank/DDBJ whole genome shotgun (WGS) entry which is preliminary data.</text>
</comment>
<dbReference type="EMBL" id="VEVO01000029">
    <property type="protein sequence ID" value="KAF0022403.1"/>
    <property type="molecule type" value="Genomic_DNA"/>
</dbReference>
<sequence>MRSELSSVSTLRLHDANDPEVSYLMREHVWLYSHVNQCESERHRRAQRARVMRESGSGSHGATLWRVPATSCLGFTCLPRFRSVSARYMLLHLQYIVFAVGETGFCDMNSVPDL</sequence>